<reference evidence="8 9" key="1">
    <citation type="submission" date="2018-04" db="EMBL/GenBank/DDBJ databases">
        <authorList>
            <person name="Vogel A."/>
        </authorList>
    </citation>
    <scope>NUCLEOTIDE SEQUENCE [LARGE SCALE GENOMIC DNA]</scope>
</reference>
<dbReference type="PANTHER" id="PTHR10634:SF98">
    <property type="entry name" value="ZINC FINGER A20 AND AN1 DOMAIN-CONTAINING STRESS-ASSOCIATED PROTEIN 3"/>
    <property type="match status" value="1"/>
</dbReference>
<evidence type="ECO:0000256" key="5">
    <source>
        <dbReference type="PROSITE-ProRule" id="PRU00449"/>
    </source>
</evidence>
<evidence type="ECO:0000313" key="8">
    <source>
        <dbReference type="EMBL" id="VFQ77023.1"/>
    </source>
</evidence>
<feature type="domain" description="AN1-type" evidence="7">
    <location>
        <begin position="89"/>
        <end position="135"/>
    </location>
</feature>
<accession>A0A484LKM8</accession>
<dbReference type="InterPro" id="IPR002653">
    <property type="entry name" value="Znf_A20"/>
</dbReference>
<feature type="domain" description="AN1-type" evidence="7">
    <location>
        <begin position="289"/>
        <end position="335"/>
    </location>
</feature>
<dbReference type="InterPro" id="IPR050652">
    <property type="entry name" value="AN1_A20_ZnFinger"/>
</dbReference>
<dbReference type="OrthoDB" id="428577at2759"/>
<dbReference type="PANTHER" id="PTHR10634">
    <property type="entry name" value="AN1-TYPE ZINC FINGER PROTEIN"/>
    <property type="match status" value="1"/>
</dbReference>
<dbReference type="SMART" id="SM00154">
    <property type="entry name" value="ZnF_AN1"/>
    <property type="match status" value="2"/>
</dbReference>
<dbReference type="SUPFAM" id="SSF118310">
    <property type="entry name" value="AN1-like Zinc finger"/>
    <property type="match status" value="2"/>
</dbReference>
<organism evidence="8 9">
    <name type="scientific">Cuscuta campestris</name>
    <dbReference type="NCBI Taxonomy" id="132261"/>
    <lineage>
        <taxon>Eukaryota</taxon>
        <taxon>Viridiplantae</taxon>
        <taxon>Streptophyta</taxon>
        <taxon>Embryophyta</taxon>
        <taxon>Tracheophyta</taxon>
        <taxon>Spermatophyta</taxon>
        <taxon>Magnoliopsida</taxon>
        <taxon>eudicotyledons</taxon>
        <taxon>Gunneridae</taxon>
        <taxon>Pentapetalae</taxon>
        <taxon>asterids</taxon>
        <taxon>lamiids</taxon>
        <taxon>Solanales</taxon>
        <taxon>Convolvulaceae</taxon>
        <taxon>Cuscuteae</taxon>
        <taxon>Cuscuta</taxon>
        <taxon>Cuscuta subgen. Grammica</taxon>
        <taxon>Cuscuta sect. Cleistogrammica</taxon>
    </lineage>
</organism>
<evidence type="ECO:0000259" key="6">
    <source>
        <dbReference type="PROSITE" id="PS51036"/>
    </source>
</evidence>
<dbReference type="PROSITE" id="PS51036">
    <property type="entry name" value="ZF_A20"/>
    <property type="match status" value="2"/>
</dbReference>
<evidence type="ECO:0000256" key="4">
    <source>
        <dbReference type="ARBA" id="ARBA00022833"/>
    </source>
</evidence>
<feature type="domain" description="A20-type" evidence="6">
    <location>
        <begin position="14"/>
        <end position="48"/>
    </location>
</feature>
<dbReference type="InterPro" id="IPR035896">
    <property type="entry name" value="AN1-like_Znf"/>
</dbReference>
<evidence type="ECO:0000313" key="9">
    <source>
        <dbReference type="Proteomes" id="UP000595140"/>
    </source>
</evidence>
<comment type="function">
    <text evidence="1">May be involved in environmental stress response.</text>
</comment>
<dbReference type="SUPFAM" id="SSF57716">
    <property type="entry name" value="Glucocorticoid receptor-like (DNA-binding domain)"/>
    <property type="match status" value="2"/>
</dbReference>
<dbReference type="Gene3D" id="1.20.5.4770">
    <property type="match status" value="2"/>
</dbReference>
<keyword evidence="2" id="KW-0479">Metal-binding</keyword>
<evidence type="ECO:0000256" key="3">
    <source>
        <dbReference type="ARBA" id="ARBA00022771"/>
    </source>
</evidence>
<dbReference type="Gene3D" id="4.10.1110.10">
    <property type="entry name" value="AN1-like Zinc finger"/>
    <property type="match status" value="2"/>
</dbReference>
<evidence type="ECO:0000256" key="1">
    <source>
        <dbReference type="ARBA" id="ARBA00003732"/>
    </source>
</evidence>
<keyword evidence="3 5" id="KW-0863">Zinc-finger</keyword>
<dbReference type="Pfam" id="PF01428">
    <property type="entry name" value="zf-AN1"/>
    <property type="match status" value="2"/>
</dbReference>
<keyword evidence="4" id="KW-0862">Zinc</keyword>
<keyword evidence="9" id="KW-1185">Reference proteome</keyword>
<dbReference type="AlphaFoldDB" id="A0A484LKM8"/>
<dbReference type="SMART" id="SM00259">
    <property type="entry name" value="ZnF_A20"/>
    <property type="match status" value="2"/>
</dbReference>
<dbReference type="Proteomes" id="UP000595140">
    <property type="component" value="Unassembled WGS sequence"/>
</dbReference>
<dbReference type="PROSITE" id="PS51039">
    <property type="entry name" value="ZF_AN1"/>
    <property type="match status" value="2"/>
</dbReference>
<feature type="domain" description="A20-type" evidence="6">
    <location>
        <begin position="198"/>
        <end position="232"/>
    </location>
</feature>
<dbReference type="InterPro" id="IPR000058">
    <property type="entry name" value="Znf_AN1"/>
</dbReference>
<protein>
    <submittedName>
        <fullName evidence="8">Uncharacterized protein</fullName>
    </submittedName>
</protein>
<evidence type="ECO:0000259" key="7">
    <source>
        <dbReference type="PROSITE" id="PS51039"/>
    </source>
</evidence>
<dbReference type="GO" id="GO:0003677">
    <property type="term" value="F:DNA binding"/>
    <property type="evidence" value="ECO:0007669"/>
    <property type="project" value="InterPro"/>
</dbReference>
<dbReference type="Pfam" id="PF01754">
    <property type="entry name" value="zf-A20"/>
    <property type="match status" value="2"/>
</dbReference>
<dbReference type="EMBL" id="OOIL02001602">
    <property type="protein sequence ID" value="VFQ77023.1"/>
    <property type="molecule type" value="Genomic_DNA"/>
</dbReference>
<name>A0A484LKM8_9ASTE</name>
<dbReference type="GO" id="GO:0008270">
    <property type="term" value="F:zinc ion binding"/>
    <property type="evidence" value="ECO:0007669"/>
    <property type="project" value="UniProtKB-KW"/>
</dbReference>
<evidence type="ECO:0000256" key="2">
    <source>
        <dbReference type="ARBA" id="ARBA00022723"/>
    </source>
</evidence>
<sequence length="354" mass="38153">MGSDGNTSNAGTGFPAPSLCSNGCGFFGTPATKGLCSKCYAAAEMAEQAASALEKLSLGTDLRVKIRQPAFVWPVVESADDSARDPPPPRGAGRCRSCRKRTGLVAFNCRCGYAFCAAHRYPEAHDCTFDFRAAGRVEISKANPLVTPDKIQSHYNAGIRPLFIVERLVSPGINEDSPLKKKSKEEMEWKGNWTDAGTGLPSLCNRGCGFFGSPATNGLCSKCYTAEMVERATSAMEKLALTADLRPEEVDLAISAMEKLALTTNLRDPASVWPVRSADSAGEVPPLPPCDSNRCGSCRKKMGLVAFNCKCGFAFCVAHRYPETHNCSFDFKAAGRVSIARENPAVRPDKIQRF</sequence>
<proteinExistence type="predicted"/>
<gene>
    <name evidence="8" type="ORF">CCAM_LOCUS18799</name>
</gene>